<dbReference type="SUPFAM" id="SSF52540">
    <property type="entry name" value="P-loop containing nucleoside triphosphate hydrolases"/>
    <property type="match status" value="1"/>
</dbReference>
<sequence>MNVWAVANQKGGVGKTTTVVSLAGELARQGERVLVVDLDPHASLTSYLGLDPETTDDGVYALFRQAAGESTPSPHVRPGQAEGLDLLPASPALAVLDRTLGTRKGMGVVLQKGLASLGQGYDHVLLDCPPMLGILMVNALAACDRLVIPVQTEFLALHGLRRMLRTLEMIGRSRDRAPEYIIVPTQFDRRTRAATQSLYTLRDEFHPHIWTQYIPVDTRFREASRQGRALTCSDPASRGAQAYASLARHLLSLENTPQEELAS</sequence>
<reference evidence="2 3" key="1">
    <citation type="submission" date="2022-03" db="EMBL/GenBank/DDBJ databases">
        <title>Genomic Encyclopedia of Type Strains, Phase III (KMG-III): the genomes of soil and plant-associated and newly described type strains.</title>
        <authorList>
            <person name="Whitman W."/>
        </authorList>
    </citation>
    <scope>NUCLEOTIDE SEQUENCE [LARGE SCALE GENOMIC DNA]</scope>
    <source>
        <strain evidence="2 3">BSker1</strain>
    </source>
</reference>
<feature type="domain" description="AAA" evidence="1">
    <location>
        <begin position="2"/>
        <end position="172"/>
    </location>
</feature>
<dbReference type="PIRSF" id="PIRSF009320">
    <property type="entry name" value="Nuc_binding_HP_1000"/>
    <property type="match status" value="1"/>
</dbReference>
<evidence type="ECO:0000259" key="1">
    <source>
        <dbReference type="Pfam" id="PF13614"/>
    </source>
</evidence>
<dbReference type="RefSeq" id="WP_253444775.1">
    <property type="nucleotide sequence ID" value="NZ_JALJYF010000001.1"/>
</dbReference>
<protein>
    <submittedName>
        <fullName evidence="2">Chromosome partitioning protein</fullName>
    </submittedName>
</protein>
<dbReference type="InterPro" id="IPR025669">
    <property type="entry name" value="AAA_dom"/>
</dbReference>
<dbReference type="InterPro" id="IPR027417">
    <property type="entry name" value="P-loop_NTPase"/>
</dbReference>
<dbReference type="EMBL" id="JALJYF010000001">
    <property type="protein sequence ID" value="MCP1726459.1"/>
    <property type="molecule type" value="Genomic_DNA"/>
</dbReference>
<evidence type="ECO:0000313" key="2">
    <source>
        <dbReference type="EMBL" id="MCP1726459.1"/>
    </source>
</evidence>
<dbReference type="Pfam" id="PF13614">
    <property type="entry name" value="AAA_31"/>
    <property type="match status" value="1"/>
</dbReference>
<dbReference type="CDD" id="cd02042">
    <property type="entry name" value="ParAB_family"/>
    <property type="match status" value="1"/>
</dbReference>
<proteinExistence type="predicted"/>
<accession>A0ABT1G593</accession>
<dbReference type="InterPro" id="IPR050678">
    <property type="entry name" value="DNA_Partitioning_ATPase"/>
</dbReference>
<dbReference type="PANTHER" id="PTHR13696:SF69">
    <property type="entry name" value="PLASMID PARTITIONING PROTEIN-RELATED"/>
    <property type="match status" value="1"/>
</dbReference>
<dbReference type="Proteomes" id="UP001523550">
    <property type="component" value="Unassembled WGS sequence"/>
</dbReference>
<keyword evidence="3" id="KW-1185">Reference proteome</keyword>
<comment type="caution">
    <text evidence="2">The sequence shown here is derived from an EMBL/GenBank/DDBJ whole genome shotgun (WGS) entry which is preliminary data.</text>
</comment>
<name>A0ABT1G593_9GAMM</name>
<dbReference type="PANTHER" id="PTHR13696">
    <property type="entry name" value="P-LOOP CONTAINING NUCLEOSIDE TRIPHOSPHATE HYDROLASE"/>
    <property type="match status" value="1"/>
</dbReference>
<organism evidence="2 3">
    <name type="scientific">Natronospira proteinivora</name>
    <dbReference type="NCBI Taxonomy" id="1807133"/>
    <lineage>
        <taxon>Bacteria</taxon>
        <taxon>Pseudomonadati</taxon>
        <taxon>Pseudomonadota</taxon>
        <taxon>Gammaproteobacteria</taxon>
        <taxon>Natronospirales</taxon>
        <taxon>Natronospiraceae</taxon>
        <taxon>Natronospira</taxon>
    </lineage>
</organism>
<gene>
    <name evidence="2" type="ORF">J2T60_000424</name>
</gene>
<dbReference type="Gene3D" id="3.40.50.300">
    <property type="entry name" value="P-loop containing nucleotide triphosphate hydrolases"/>
    <property type="match status" value="1"/>
</dbReference>
<evidence type="ECO:0000313" key="3">
    <source>
        <dbReference type="Proteomes" id="UP001523550"/>
    </source>
</evidence>